<evidence type="ECO:0008006" key="4">
    <source>
        <dbReference type="Google" id="ProtNLM"/>
    </source>
</evidence>
<feature type="transmembrane region" description="Helical" evidence="1">
    <location>
        <begin position="385"/>
        <end position="408"/>
    </location>
</feature>
<keyword evidence="1" id="KW-1133">Transmembrane helix</keyword>
<name>A0A0G0IBM7_9BACT</name>
<evidence type="ECO:0000313" key="3">
    <source>
        <dbReference type="Proteomes" id="UP000034366"/>
    </source>
</evidence>
<feature type="transmembrane region" description="Helical" evidence="1">
    <location>
        <begin position="290"/>
        <end position="316"/>
    </location>
</feature>
<feature type="transmembrane region" description="Helical" evidence="1">
    <location>
        <begin position="72"/>
        <end position="95"/>
    </location>
</feature>
<feature type="transmembrane region" description="Helical" evidence="1">
    <location>
        <begin position="358"/>
        <end position="378"/>
    </location>
</feature>
<accession>A0A0G0IBM7</accession>
<protein>
    <recommendedName>
        <fullName evidence="4">Glycosyltransferase RgtA/B/C/D-like domain-containing protein</fullName>
    </recommendedName>
</protein>
<gene>
    <name evidence="2" type="ORF">US67_C0034G0003</name>
</gene>
<feature type="transmembrane region" description="Helical" evidence="1">
    <location>
        <begin position="184"/>
        <end position="217"/>
    </location>
</feature>
<feature type="transmembrane region" description="Helical" evidence="1">
    <location>
        <begin position="143"/>
        <end position="164"/>
    </location>
</feature>
<sequence length="543" mass="61691">MVKSGLVYNYGMGFWGPNGHDGIWHISVINSLAKGSLQMPVFAGESIKNYHIGYDILLAVIHKITNISANNLYFQIIPPITAFLIGLLVYRFVFLWRSSRIQAFCAVFFVYFSGSFGWIATLMRGEGFGGESLFWAQQSLSTLINPPFAFSLTIIFLGLNLYISTTENDSKKENGKNAGRLRNILLILLFSVLVQIKIYAGILIIIALLTAGILEYLKNRRTVLIKKSLIIALLSVILLLPTYDFLSGGLVFKPFWFLESMVATPDRFYWPKMASALANYRVAGNFIKLFFAYGMTFFIFIIGNAGIRISAFPWIFKKIINYKKMDTVDTIILSVIFFGTFIPMFFIQKGNSWNAIQFFYYSLVFLSVASGVVAGEYFEKRKRGWGGIILLITLLTIPTTIATLRHYLPSRPPSMTSNEELSALKFLKDQPDGIVLTMPFDKNLADKEIYNPPRPLYLYESTAYVSALTGKLTYFEDEVNLDITGYNWKDRKEEILKNITNLAYLKHIGIDYIYVTPTQKFVGINIFEGNIIYNDNGYLIIKI</sequence>
<dbReference type="AlphaFoldDB" id="A0A0G0IBM7"/>
<organism evidence="2 3">
    <name type="scientific">Candidatus Woesebacteria bacterium GW2011_GWD1_38_10</name>
    <dbReference type="NCBI Taxonomy" id="1618592"/>
    <lineage>
        <taxon>Bacteria</taxon>
        <taxon>Candidatus Woeseibacteriota</taxon>
    </lineage>
</organism>
<feature type="transmembrane region" description="Helical" evidence="1">
    <location>
        <begin position="229"/>
        <end position="252"/>
    </location>
</feature>
<keyword evidence="1" id="KW-0472">Membrane</keyword>
<evidence type="ECO:0000256" key="1">
    <source>
        <dbReference type="SAM" id="Phobius"/>
    </source>
</evidence>
<dbReference type="EMBL" id="LBTW01000034">
    <property type="protein sequence ID" value="KKQ48385.1"/>
    <property type="molecule type" value="Genomic_DNA"/>
</dbReference>
<comment type="caution">
    <text evidence="2">The sequence shown here is derived from an EMBL/GenBank/DDBJ whole genome shotgun (WGS) entry which is preliminary data.</text>
</comment>
<reference evidence="2 3" key="1">
    <citation type="journal article" date="2015" name="Nature">
        <title>rRNA introns, odd ribosomes, and small enigmatic genomes across a large radiation of phyla.</title>
        <authorList>
            <person name="Brown C.T."/>
            <person name="Hug L.A."/>
            <person name="Thomas B.C."/>
            <person name="Sharon I."/>
            <person name="Castelle C.J."/>
            <person name="Singh A."/>
            <person name="Wilkins M.J."/>
            <person name="Williams K.H."/>
            <person name="Banfield J.F."/>
        </authorList>
    </citation>
    <scope>NUCLEOTIDE SEQUENCE [LARGE SCALE GENOMIC DNA]</scope>
</reference>
<feature type="transmembrane region" description="Helical" evidence="1">
    <location>
        <begin position="328"/>
        <end position="346"/>
    </location>
</feature>
<dbReference type="Proteomes" id="UP000034366">
    <property type="component" value="Unassembled WGS sequence"/>
</dbReference>
<feature type="transmembrane region" description="Helical" evidence="1">
    <location>
        <begin position="101"/>
        <end position="122"/>
    </location>
</feature>
<evidence type="ECO:0000313" key="2">
    <source>
        <dbReference type="EMBL" id="KKQ48385.1"/>
    </source>
</evidence>
<keyword evidence="1" id="KW-0812">Transmembrane</keyword>
<proteinExistence type="predicted"/>